<gene>
    <name evidence="3" type="ORF">DB32_000414</name>
</gene>
<dbReference type="EMBL" id="CP011125">
    <property type="protein sequence ID" value="AKF03265.1"/>
    <property type="molecule type" value="Genomic_DNA"/>
</dbReference>
<protein>
    <recommendedName>
        <fullName evidence="5">Type 4 fimbrial biogenesis protein PilX N-terminal domain-containing protein</fullName>
    </recommendedName>
</protein>
<feature type="transmembrane region" description="Helical" evidence="2">
    <location>
        <begin position="21"/>
        <end position="42"/>
    </location>
</feature>
<reference evidence="3 4" key="1">
    <citation type="submission" date="2015-03" db="EMBL/GenBank/DDBJ databases">
        <title>Genome assembly of Sandaracinus amylolyticus DSM 53668.</title>
        <authorList>
            <person name="Sharma G."/>
            <person name="Subramanian S."/>
        </authorList>
    </citation>
    <scope>NUCLEOTIDE SEQUENCE [LARGE SCALE GENOMIC DNA]</scope>
    <source>
        <strain evidence="3 4">DSM 53668</strain>
    </source>
</reference>
<keyword evidence="2" id="KW-0812">Transmembrane</keyword>
<proteinExistence type="predicted"/>
<dbReference type="RefSeq" id="WP_053230719.1">
    <property type="nucleotide sequence ID" value="NZ_CP011125.1"/>
</dbReference>
<evidence type="ECO:0008006" key="5">
    <source>
        <dbReference type="Google" id="ProtNLM"/>
    </source>
</evidence>
<dbReference type="Proteomes" id="UP000034883">
    <property type="component" value="Chromosome"/>
</dbReference>
<name>A0A0F6VZA0_9BACT</name>
<dbReference type="STRING" id="927083.DB32_000414"/>
<evidence type="ECO:0000313" key="4">
    <source>
        <dbReference type="Proteomes" id="UP000034883"/>
    </source>
</evidence>
<keyword evidence="2" id="KW-1133">Transmembrane helix</keyword>
<evidence type="ECO:0000313" key="3">
    <source>
        <dbReference type="EMBL" id="AKF03265.1"/>
    </source>
</evidence>
<accession>A0A0F6VZA0</accession>
<dbReference type="AlphaFoldDB" id="A0A0F6VZA0"/>
<sequence>MTTRKKKRALLGASRTKRRDGAAMLVVMALLLIVTATATLAIHSTSVELRGTGNARQRMQTRYVAEGALVSAMTMIEQSGPEPLSLSLERSQTRTGSTRRLAPEEPVMDPMVGNHRIEMTELVAPYVANEPIASDSLGHGLGYVPNFVVDVNDSYRFTGIIAGHRSDGMGTLEYVAATYTARGRTQLPGRVDAYSPGAGVGTSAPDERNWTVRGHHESAMNSRAIGISGPTRRR</sequence>
<feature type="compositionally biased region" description="Polar residues" evidence="1">
    <location>
        <begin position="88"/>
        <end position="98"/>
    </location>
</feature>
<evidence type="ECO:0000256" key="1">
    <source>
        <dbReference type="SAM" id="MobiDB-lite"/>
    </source>
</evidence>
<evidence type="ECO:0000256" key="2">
    <source>
        <dbReference type="SAM" id="Phobius"/>
    </source>
</evidence>
<keyword evidence="4" id="KW-1185">Reference proteome</keyword>
<keyword evidence="2" id="KW-0472">Membrane</keyword>
<organism evidence="3 4">
    <name type="scientific">Sandaracinus amylolyticus</name>
    <dbReference type="NCBI Taxonomy" id="927083"/>
    <lineage>
        <taxon>Bacteria</taxon>
        <taxon>Pseudomonadati</taxon>
        <taxon>Myxococcota</taxon>
        <taxon>Polyangia</taxon>
        <taxon>Polyangiales</taxon>
        <taxon>Sandaracinaceae</taxon>
        <taxon>Sandaracinus</taxon>
    </lineage>
</organism>
<dbReference type="KEGG" id="samy:DB32_000414"/>
<feature type="region of interest" description="Disordered" evidence="1">
    <location>
        <begin position="80"/>
        <end position="100"/>
    </location>
</feature>